<comment type="caution">
    <text evidence="2">The sequence shown here is derived from an EMBL/GenBank/DDBJ whole genome shotgun (WGS) entry which is preliminary data.</text>
</comment>
<dbReference type="Pfam" id="PF21152">
    <property type="entry name" value="YgjK_N"/>
    <property type="match status" value="1"/>
</dbReference>
<dbReference type="Gene3D" id="2.70.98.50">
    <property type="entry name" value="putative glycoside hydrolase family protein from bacillus halodurans"/>
    <property type="match status" value="1"/>
</dbReference>
<dbReference type="Proteomes" id="UP000886934">
    <property type="component" value="Unassembled WGS sequence"/>
</dbReference>
<proteinExistence type="predicted"/>
<sequence>MFSKILLSVALFGLTACNGNDSSSPAAPSATLANQYQNVIDRSGTPLQFRDFDSYANLKYNPLLDLGAWHGFLLPASDSEWGGFTGPMVTASSSQANWTS</sequence>
<evidence type="ECO:0000313" key="2">
    <source>
        <dbReference type="EMBL" id="GJA64215.1"/>
    </source>
</evidence>
<dbReference type="PROSITE" id="PS51257">
    <property type="entry name" value="PROKAR_LIPOPROTEIN"/>
    <property type="match status" value="1"/>
</dbReference>
<protein>
    <recommendedName>
        <fullName evidence="1">Glucosidase YgjK N-terminal domain-containing protein</fullName>
    </recommendedName>
</protein>
<reference evidence="2" key="1">
    <citation type="submission" date="2021-07" db="EMBL/GenBank/DDBJ databases">
        <title>Draft genome sequence of carbapenem-resistant Aeromonas spp. in Japan.</title>
        <authorList>
            <person name="Maehana S."/>
            <person name="Suzuki M."/>
            <person name="Kitasato H."/>
        </authorList>
    </citation>
    <scope>NUCLEOTIDE SEQUENCE</scope>
    <source>
        <strain evidence="2">KAM351</strain>
    </source>
</reference>
<dbReference type="InterPro" id="IPR048450">
    <property type="entry name" value="YgjK_N"/>
</dbReference>
<accession>A0AA37CY58</accession>
<evidence type="ECO:0000313" key="3">
    <source>
        <dbReference type="Proteomes" id="UP000886934"/>
    </source>
</evidence>
<feature type="domain" description="Glucosidase YgjK N-terminal" evidence="1">
    <location>
        <begin position="41"/>
        <end position="91"/>
    </location>
</feature>
<organism evidence="2 3">
    <name type="scientific">Aeromonas caviae</name>
    <name type="common">Aeromonas punctata</name>
    <dbReference type="NCBI Taxonomy" id="648"/>
    <lineage>
        <taxon>Bacteria</taxon>
        <taxon>Pseudomonadati</taxon>
        <taxon>Pseudomonadota</taxon>
        <taxon>Gammaproteobacteria</taxon>
        <taxon>Aeromonadales</taxon>
        <taxon>Aeromonadaceae</taxon>
        <taxon>Aeromonas</taxon>
    </lineage>
</organism>
<name>A0AA37CY58_AERCA</name>
<gene>
    <name evidence="2" type="ORF">KAM351_28260</name>
</gene>
<dbReference type="EMBL" id="BPNN01000043">
    <property type="protein sequence ID" value="GJA64215.1"/>
    <property type="molecule type" value="Genomic_DNA"/>
</dbReference>
<evidence type="ECO:0000259" key="1">
    <source>
        <dbReference type="Pfam" id="PF21152"/>
    </source>
</evidence>
<dbReference type="AlphaFoldDB" id="A0AA37CY58"/>